<dbReference type="Pfam" id="PF24758">
    <property type="entry name" value="LRR_At5g56370"/>
    <property type="match status" value="1"/>
</dbReference>
<dbReference type="InterPro" id="IPR027038">
    <property type="entry name" value="RanGap"/>
</dbReference>
<feature type="domain" description="F-box/LRR-repeat protein 15/At3g58940/PEG3-like LRR" evidence="1">
    <location>
        <begin position="201"/>
        <end position="322"/>
    </location>
</feature>
<dbReference type="GO" id="GO:0048471">
    <property type="term" value="C:perinuclear region of cytoplasm"/>
    <property type="evidence" value="ECO:0007669"/>
    <property type="project" value="TreeGrafter"/>
</dbReference>
<evidence type="ECO:0000259" key="1">
    <source>
        <dbReference type="Pfam" id="PF24758"/>
    </source>
</evidence>
<protein>
    <recommendedName>
        <fullName evidence="1">F-box/LRR-repeat protein 15/At3g58940/PEG3-like LRR domain-containing protein</fullName>
    </recommendedName>
</protein>
<dbReference type="InterPro" id="IPR055411">
    <property type="entry name" value="LRR_FXL15/At3g58940/PEG3-like"/>
</dbReference>
<dbReference type="EMBL" id="HBNR01055315">
    <property type="protein sequence ID" value="CAE4621633.1"/>
    <property type="molecule type" value="Transcribed_RNA"/>
</dbReference>
<evidence type="ECO:0000313" key="2">
    <source>
        <dbReference type="EMBL" id="CAE4621633.1"/>
    </source>
</evidence>
<sequence>MALIRQPPGPLGLAAMRHLSAYVPGRDLILEAQVNHCLEAKAPVLRLFNIGPEGVAHAAECLKRQQRPHIVALEIAASTDDVAKPIGDRGATFLRAVLRSCPSIQRLDLRGNHLGDGAVRTLVAAIEDCTTLRWLELSGNHFSTDGARHLLLACHSRGGLHLRGVAVPQDVLPLWLAARCPELELSGFGDQDVHWLAERFTAACAKHLQTLKLEGRPDRHLGPAGAAALVGALGACKSLRVLQLSFHGLIADGVKQMVEPLGQFSMLRVLDLSNNSLGTDVEGSASALSLLLSRCVSLETLDLSNNGFESQGFAERLLRQLRAFPPPGQNAPGGVELVRGPKAQEVLMRPELSTSSPQRHLTIHILGAARRPAQVYT</sequence>
<accession>A0A7S4W3W6</accession>
<dbReference type="GO" id="GO:0031267">
    <property type="term" value="F:small GTPase binding"/>
    <property type="evidence" value="ECO:0007669"/>
    <property type="project" value="TreeGrafter"/>
</dbReference>
<reference evidence="2" key="1">
    <citation type="submission" date="2021-01" db="EMBL/GenBank/DDBJ databases">
        <authorList>
            <person name="Corre E."/>
            <person name="Pelletier E."/>
            <person name="Niang G."/>
            <person name="Scheremetjew M."/>
            <person name="Finn R."/>
            <person name="Kale V."/>
            <person name="Holt S."/>
            <person name="Cochrane G."/>
            <person name="Meng A."/>
            <person name="Brown T."/>
            <person name="Cohen L."/>
        </authorList>
    </citation>
    <scope>NUCLEOTIDE SEQUENCE</scope>
    <source>
        <strain evidence="2">CCMP3105</strain>
    </source>
</reference>
<dbReference type="Pfam" id="PF13516">
    <property type="entry name" value="LRR_6"/>
    <property type="match status" value="2"/>
</dbReference>
<proteinExistence type="predicted"/>
<dbReference type="InterPro" id="IPR001611">
    <property type="entry name" value="Leu-rich_rpt"/>
</dbReference>
<dbReference type="AlphaFoldDB" id="A0A7S4W3W6"/>
<dbReference type="InterPro" id="IPR032675">
    <property type="entry name" value="LRR_dom_sf"/>
</dbReference>
<gene>
    <name evidence="2" type="ORF">AMON00008_LOCUS38871</name>
</gene>
<name>A0A7S4W3W6_9DINO</name>
<dbReference type="PANTHER" id="PTHR24113">
    <property type="entry name" value="RAN GTPASE-ACTIVATING PROTEIN 1"/>
    <property type="match status" value="1"/>
</dbReference>
<organism evidence="2">
    <name type="scientific">Alexandrium monilatum</name>
    <dbReference type="NCBI Taxonomy" id="311494"/>
    <lineage>
        <taxon>Eukaryota</taxon>
        <taxon>Sar</taxon>
        <taxon>Alveolata</taxon>
        <taxon>Dinophyceae</taxon>
        <taxon>Gonyaulacales</taxon>
        <taxon>Pyrocystaceae</taxon>
        <taxon>Alexandrium</taxon>
    </lineage>
</organism>
<dbReference type="SUPFAM" id="SSF52047">
    <property type="entry name" value="RNI-like"/>
    <property type="match status" value="1"/>
</dbReference>
<dbReference type="GO" id="GO:0006913">
    <property type="term" value="P:nucleocytoplasmic transport"/>
    <property type="evidence" value="ECO:0007669"/>
    <property type="project" value="TreeGrafter"/>
</dbReference>
<dbReference type="SMART" id="SM00368">
    <property type="entry name" value="LRR_RI"/>
    <property type="match status" value="6"/>
</dbReference>
<dbReference type="Gene3D" id="3.80.10.10">
    <property type="entry name" value="Ribonuclease Inhibitor"/>
    <property type="match status" value="2"/>
</dbReference>
<dbReference type="PANTHER" id="PTHR24113:SF15">
    <property type="entry name" value="NACHT DOMAIN-CONTAINING PROTEIN"/>
    <property type="match status" value="1"/>
</dbReference>
<dbReference type="GO" id="GO:0005634">
    <property type="term" value="C:nucleus"/>
    <property type="evidence" value="ECO:0007669"/>
    <property type="project" value="TreeGrafter"/>
</dbReference>
<dbReference type="GO" id="GO:0005829">
    <property type="term" value="C:cytosol"/>
    <property type="evidence" value="ECO:0007669"/>
    <property type="project" value="TreeGrafter"/>
</dbReference>
<dbReference type="GO" id="GO:0005096">
    <property type="term" value="F:GTPase activator activity"/>
    <property type="evidence" value="ECO:0007669"/>
    <property type="project" value="InterPro"/>
</dbReference>